<geneLocation type="mitochondrion" evidence="1"/>
<organism evidence="1">
    <name type="scientific">Utricularia reniformis</name>
    <dbReference type="NCBI Taxonomy" id="192314"/>
    <lineage>
        <taxon>Eukaryota</taxon>
        <taxon>Viridiplantae</taxon>
        <taxon>Streptophyta</taxon>
        <taxon>Embryophyta</taxon>
        <taxon>Tracheophyta</taxon>
        <taxon>Spermatophyta</taxon>
        <taxon>Magnoliopsida</taxon>
        <taxon>eudicotyledons</taxon>
        <taxon>Gunneridae</taxon>
        <taxon>Pentapetalae</taxon>
        <taxon>asterids</taxon>
        <taxon>lamiids</taxon>
        <taxon>Lamiales</taxon>
        <taxon>Lentibulariaceae</taxon>
        <taxon>Utricularia</taxon>
    </lineage>
</organism>
<dbReference type="AlphaFoldDB" id="A0A1Y0B2H6"/>
<evidence type="ECO:0000313" key="1">
    <source>
        <dbReference type="EMBL" id="ART31601.1"/>
    </source>
</evidence>
<gene>
    <name evidence="1" type="ORF">AEK19_MT1406</name>
</gene>
<accession>A0A1Y0B2H6</accession>
<reference evidence="1" key="1">
    <citation type="submission" date="2017-03" db="EMBL/GenBank/DDBJ databases">
        <title>The mitochondrial genome of the carnivorous plant Utricularia reniformis (Lentibulariaceae): structure, comparative analysis and evolutionary landmarks.</title>
        <authorList>
            <person name="Silva S.R."/>
            <person name="Alvarenga D.O."/>
            <person name="Michael T.P."/>
            <person name="Miranda V.F.O."/>
            <person name="Varani A.M."/>
        </authorList>
    </citation>
    <scope>NUCLEOTIDE SEQUENCE</scope>
</reference>
<sequence length="77" mass="8609">MVTIPDRATIAEILTNVSKLSLNDLISALQAVENWLAASTIVLNKYIALWLGTAIYGDGTQRFFIVKRLLMLLEFLI</sequence>
<keyword evidence="1" id="KW-0496">Mitochondrion</keyword>
<protein>
    <submittedName>
        <fullName evidence="1">Uncharacterized protein</fullName>
    </submittedName>
</protein>
<name>A0A1Y0B2H6_9LAMI</name>
<dbReference type="EMBL" id="KY774314">
    <property type="protein sequence ID" value="ART31601.1"/>
    <property type="molecule type" value="Genomic_DNA"/>
</dbReference>
<proteinExistence type="predicted"/>